<gene>
    <name evidence="1" type="ORF">B0H17DRAFT_1337994</name>
</gene>
<dbReference type="PANTHER" id="PTHR15599:SF1">
    <property type="entry name" value="RADIAL SPOKE HEAD 14 HOMOLOG"/>
    <property type="match status" value="1"/>
</dbReference>
<evidence type="ECO:0000313" key="1">
    <source>
        <dbReference type="EMBL" id="KAJ7656231.1"/>
    </source>
</evidence>
<dbReference type="SUPFAM" id="SSF48371">
    <property type="entry name" value="ARM repeat"/>
    <property type="match status" value="2"/>
</dbReference>
<dbReference type="Gene3D" id="1.25.10.10">
    <property type="entry name" value="Leucine-rich Repeat Variant"/>
    <property type="match status" value="3"/>
</dbReference>
<organism evidence="1 2">
    <name type="scientific">Mycena rosella</name>
    <name type="common">Pink bonnet</name>
    <name type="synonym">Agaricus rosellus</name>
    <dbReference type="NCBI Taxonomy" id="1033263"/>
    <lineage>
        <taxon>Eukaryota</taxon>
        <taxon>Fungi</taxon>
        <taxon>Dikarya</taxon>
        <taxon>Basidiomycota</taxon>
        <taxon>Agaricomycotina</taxon>
        <taxon>Agaricomycetes</taxon>
        <taxon>Agaricomycetidae</taxon>
        <taxon>Agaricales</taxon>
        <taxon>Marasmiineae</taxon>
        <taxon>Mycenaceae</taxon>
        <taxon>Mycena</taxon>
    </lineage>
</organism>
<keyword evidence="2" id="KW-1185">Reference proteome</keyword>
<protein>
    <submittedName>
        <fullName evidence="1">Armadillo-type protein</fullName>
    </submittedName>
</protein>
<dbReference type="EMBL" id="JARKIE010000302">
    <property type="protein sequence ID" value="KAJ7656231.1"/>
    <property type="molecule type" value="Genomic_DNA"/>
</dbReference>
<dbReference type="PANTHER" id="PTHR15599">
    <property type="entry name" value="RTDR1"/>
    <property type="match status" value="1"/>
</dbReference>
<dbReference type="InterPro" id="IPR011989">
    <property type="entry name" value="ARM-like"/>
</dbReference>
<reference evidence="1" key="1">
    <citation type="submission" date="2023-03" db="EMBL/GenBank/DDBJ databases">
        <title>Massive genome expansion in bonnet fungi (Mycena s.s.) driven by repeated elements and novel gene families across ecological guilds.</title>
        <authorList>
            <consortium name="Lawrence Berkeley National Laboratory"/>
            <person name="Harder C.B."/>
            <person name="Miyauchi S."/>
            <person name="Viragh M."/>
            <person name="Kuo A."/>
            <person name="Thoen E."/>
            <person name="Andreopoulos B."/>
            <person name="Lu D."/>
            <person name="Skrede I."/>
            <person name="Drula E."/>
            <person name="Henrissat B."/>
            <person name="Morin E."/>
            <person name="Kohler A."/>
            <person name="Barry K."/>
            <person name="LaButti K."/>
            <person name="Morin E."/>
            <person name="Salamov A."/>
            <person name="Lipzen A."/>
            <person name="Mereny Z."/>
            <person name="Hegedus B."/>
            <person name="Baldrian P."/>
            <person name="Stursova M."/>
            <person name="Weitz H."/>
            <person name="Taylor A."/>
            <person name="Grigoriev I.V."/>
            <person name="Nagy L.G."/>
            <person name="Martin F."/>
            <person name="Kauserud H."/>
        </authorList>
    </citation>
    <scope>NUCLEOTIDE SEQUENCE</scope>
    <source>
        <strain evidence="1">CBHHK067</strain>
    </source>
</reference>
<dbReference type="InterPro" id="IPR000225">
    <property type="entry name" value="Armadillo"/>
</dbReference>
<dbReference type="SMART" id="SM00185">
    <property type="entry name" value="ARM"/>
    <property type="match status" value="6"/>
</dbReference>
<evidence type="ECO:0000313" key="2">
    <source>
        <dbReference type="Proteomes" id="UP001221757"/>
    </source>
</evidence>
<comment type="caution">
    <text evidence="1">The sequence shown here is derived from an EMBL/GenBank/DDBJ whole genome shotgun (WGS) entry which is preliminary data.</text>
</comment>
<proteinExistence type="predicted"/>
<dbReference type="InterPro" id="IPR016024">
    <property type="entry name" value="ARM-type_fold"/>
</dbReference>
<accession>A0AAD7CQ42</accession>
<dbReference type="AlphaFoldDB" id="A0AAD7CQ42"/>
<name>A0AAD7CQ42_MYCRO</name>
<dbReference type="InterPro" id="IPR042856">
    <property type="entry name" value="RSP14"/>
</dbReference>
<dbReference type="Proteomes" id="UP001221757">
    <property type="component" value="Unassembled WGS sequence"/>
</dbReference>
<sequence>MPRLTHRRSSDSIRSWWSDSNSQGPTINLHAATKPLMRVLYRRQALAFLARNRDTPLSTDTMEIYSSYLTLKYLSGSTKAAVLSHLCSRVLREDEAHIAVLDLALLPTATELLTSRDTNVRVLTCSMLRHLAQHETTAAAVLAINPCTQLESLLRDDNHAVVEGAANALFWIAHSPEARHESTSAAVLAVKPCRQLASLLWDDQRAVVESAEKALFSITHSIEGSQDLDALECVAELLESQNAQVIRSTCELFVRLSSQETTAVSVLQVNPCPQLISLLHDENQAVLLSASEALYWIAKSPEGAQAAVNAHFLDSVAELYQSPIVDLRRWTCKIHGELVRHETLAAAVFCARYSTRLVALLRDKARIVVRSAAQALCWMIASPEGAQAALKANVLQYIPEMLGTPEPVIRARACTILCELASHQMMLSPVLAIRPCHLLVALFRDANLNIVVTEWALYALSQIATVPEGAETALNAGVLDYIADFFESPKAQVRRWACKTLGKLAYHKSIATSVLGSQLVSLLHDDTVEVVECALYALYGIIASTEGVQAALDGDVLVSVFGLMESPNVGVRRRACEILGRLVQHKFIAREILNSRLYTQLPPLLRGQHSEVLESAAYALNRIVASADGAQAVMDARVVASAFELLNSPSPNIRRWARQMLRCLLKQESMFIAILGSLLYEQLVSTLQ</sequence>